<dbReference type="AlphaFoldDB" id="A0ABD0JJ73"/>
<dbReference type="EMBL" id="JACVVK020000418">
    <property type="protein sequence ID" value="KAK7475014.1"/>
    <property type="molecule type" value="Genomic_DNA"/>
</dbReference>
<accession>A0ABD0JJ73</accession>
<proteinExistence type="predicted"/>
<protein>
    <submittedName>
        <fullName evidence="2">Uncharacterized protein</fullName>
    </submittedName>
</protein>
<gene>
    <name evidence="2" type="ORF">BaRGS_00033761</name>
</gene>
<evidence type="ECO:0000256" key="1">
    <source>
        <dbReference type="SAM" id="SignalP"/>
    </source>
</evidence>
<organism evidence="2 3">
    <name type="scientific">Batillaria attramentaria</name>
    <dbReference type="NCBI Taxonomy" id="370345"/>
    <lineage>
        <taxon>Eukaryota</taxon>
        <taxon>Metazoa</taxon>
        <taxon>Spiralia</taxon>
        <taxon>Lophotrochozoa</taxon>
        <taxon>Mollusca</taxon>
        <taxon>Gastropoda</taxon>
        <taxon>Caenogastropoda</taxon>
        <taxon>Sorbeoconcha</taxon>
        <taxon>Cerithioidea</taxon>
        <taxon>Batillariidae</taxon>
        <taxon>Batillaria</taxon>
    </lineage>
</organism>
<sequence>MKTSEFLLTRTGVLLLFISLFSQTTPICIEHGPCKLHHHHFYHNSGELDLVLESSSRVSHQVTNHILKVILEDILCFQSVKLLQHNRFNNVNATAVLDRVTGCSPAT</sequence>
<reference evidence="2 3" key="1">
    <citation type="journal article" date="2023" name="Sci. Data">
        <title>Genome assembly of the Korean intertidal mud-creeper Batillaria attramentaria.</title>
        <authorList>
            <person name="Patra A.K."/>
            <person name="Ho P.T."/>
            <person name="Jun S."/>
            <person name="Lee S.J."/>
            <person name="Kim Y."/>
            <person name="Won Y.J."/>
        </authorList>
    </citation>
    <scope>NUCLEOTIDE SEQUENCE [LARGE SCALE GENOMIC DNA]</scope>
    <source>
        <strain evidence="2">Wonlab-2016</strain>
    </source>
</reference>
<feature type="chain" id="PRO_5044772524" evidence="1">
    <location>
        <begin position="27"/>
        <end position="107"/>
    </location>
</feature>
<feature type="signal peptide" evidence="1">
    <location>
        <begin position="1"/>
        <end position="26"/>
    </location>
</feature>
<evidence type="ECO:0000313" key="2">
    <source>
        <dbReference type="EMBL" id="KAK7475014.1"/>
    </source>
</evidence>
<evidence type="ECO:0000313" key="3">
    <source>
        <dbReference type="Proteomes" id="UP001519460"/>
    </source>
</evidence>
<feature type="non-terminal residue" evidence="2">
    <location>
        <position position="107"/>
    </location>
</feature>
<keyword evidence="3" id="KW-1185">Reference proteome</keyword>
<keyword evidence="1" id="KW-0732">Signal</keyword>
<name>A0ABD0JJ73_9CAEN</name>
<comment type="caution">
    <text evidence="2">The sequence shown here is derived from an EMBL/GenBank/DDBJ whole genome shotgun (WGS) entry which is preliminary data.</text>
</comment>
<dbReference type="Proteomes" id="UP001519460">
    <property type="component" value="Unassembled WGS sequence"/>
</dbReference>